<accession>B7BEU1</accession>
<proteinExistence type="predicted"/>
<dbReference type="HOGENOM" id="CLU_185107_0_0_10"/>
<comment type="caution">
    <text evidence="1">The sequence shown here is derived from an EMBL/GenBank/DDBJ whole genome shotgun (WGS) entry which is preliminary data.</text>
</comment>
<evidence type="ECO:0000313" key="2">
    <source>
        <dbReference type="Proteomes" id="UP000005510"/>
    </source>
</evidence>
<name>B7BEU1_9BACT</name>
<dbReference type="Proteomes" id="UP000005510">
    <property type="component" value="Unassembled WGS sequence"/>
</dbReference>
<sequence length="93" mass="10980">MNKIDLKLFRLLSDASQVTNEEMQDAYTHFMELVKTISQSKQSYSEIFRMLSITRIELDFLGTSPLCELEKKIGSKKLISERRFYFLSLKLTY</sequence>
<reference evidence="1 2" key="1">
    <citation type="submission" date="2008-10" db="EMBL/GenBank/DDBJ databases">
        <title>Draft genome sequence of Parabacteroides johnsonii (DSM 18315).</title>
        <authorList>
            <person name="Sudarsanam P."/>
            <person name="Ley R."/>
            <person name="Guruge J."/>
            <person name="Turnbaugh P.J."/>
            <person name="Mahowald M."/>
            <person name="Liep D."/>
            <person name="Gordon J."/>
        </authorList>
    </citation>
    <scope>NUCLEOTIDE SEQUENCE [LARGE SCALE GENOMIC DNA]</scope>
    <source>
        <strain evidence="1 2">DSM 18315</strain>
    </source>
</reference>
<dbReference type="RefSeq" id="WP_008151879.1">
    <property type="nucleotide sequence ID" value="NZ_CP102285.1"/>
</dbReference>
<evidence type="ECO:0000313" key="1">
    <source>
        <dbReference type="EMBL" id="EEC95058.1"/>
    </source>
</evidence>
<organism evidence="1 2">
    <name type="scientific">Parabacteroides johnsonii DSM 18315</name>
    <dbReference type="NCBI Taxonomy" id="537006"/>
    <lineage>
        <taxon>Bacteria</taxon>
        <taxon>Pseudomonadati</taxon>
        <taxon>Bacteroidota</taxon>
        <taxon>Bacteroidia</taxon>
        <taxon>Bacteroidales</taxon>
        <taxon>Tannerellaceae</taxon>
        <taxon>Parabacteroides</taxon>
    </lineage>
</organism>
<dbReference type="GeneID" id="93406842"/>
<reference evidence="1 2" key="2">
    <citation type="submission" date="2008-10" db="EMBL/GenBank/DDBJ databases">
        <authorList>
            <person name="Fulton L."/>
            <person name="Clifton S."/>
            <person name="Fulton B."/>
            <person name="Xu J."/>
            <person name="Minx P."/>
            <person name="Pepin K.H."/>
            <person name="Johnson M."/>
            <person name="Bhonagiri V."/>
            <person name="Nash W.E."/>
            <person name="Mardis E.R."/>
            <person name="Wilson R.K."/>
        </authorList>
    </citation>
    <scope>NUCLEOTIDE SEQUENCE [LARGE SCALE GENOMIC DNA]</scope>
    <source>
        <strain evidence="1 2">DSM 18315</strain>
    </source>
</reference>
<dbReference type="AlphaFoldDB" id="B7BEU1"/>
<dbReference type="EMBL" id="ABYH01000375">
    <property type="protein sequence ID" value="EEC95058.1"/>
    <property type="molecule type" value="Genomic_DNA"/>
</dbReference>
<dbReference type="STRING" id="537006.PRABACTJOHN_03570"/>
<protein>
    <submittedName>
        <fullName evidence="1">Uncharacterized protein</fullName>
    </submittedName>
</protein>
<gene>
    <name evidence="1" type="ORF">PRABACTJOHN_03570</name>
</gene>